<reference evidence="4 5" key="1">
    <citation type="journal article" date="2014" name="Genome Announc.">
        <title>Draft Genome Sequence of Lutibaculum baratangense Strain AMV1T, Isolated from a Mud Volcano in Andamans, India.</title>
        <authorList>
            <person name="Singh A."/>
            <person name="Sreenivas A."/>
            <person name="Sathyanarayana Reddy G."/>
            <person name="Pinnaka A.K."/>
            <person name="Shivaji S."/>
        </authorList>
    </citation>
    <scope>NUCLEOTIDE SEQUENCE [LARGE SCALE GENOMIC DNA]</scope>
    <source>
        <strain evidence="4 5">AMV1</strain>
    </source>
</reference>
<dbReference type="GO" id="GO:0005829">
    <property type="term" value="C:cytosol"/>
    <property type="evidence" value="ECO:0007669"/>
    <property type="project" value="TreeGrafter"/>
</dbReference>
<gene>
    <name evidence="4" type="ORF">N177_3040</name>
</gene>
<feature type="domain" description="Hydantoinase/oxoprolinase N-terminal" evidence="2">
    <location>
        <begin position="6"/>
        <end position="183"/>
    </location>
</feature>
<dbReference type="Pfam" id="PF19278">
    <property type="entry name" value="Hydant_A_C"/>
    <property type="match status" value="1"/>
</dbReference>
<evidence type="ECO:0000259" key="1">
    <source>
        <dbReference type="Pfam" id="PF01968"/>
    </source>
</evidence>
<proteinExistence type="predicted"/>
<evidence type="ECO:0000259" key="2">
    <source>
        <dbReference type="Pfam" id="PF05378"/>
    </source>
</evidence>
<protein>
    <submittedName>
        <fullName evidence="4">N-methylhydantoinase A</fullName>
        <ecNumber evidence="4">3.5.2.14</ecNumber>
    </submittedName>
</protein>
<dbReference type="EC" id="3.5.2.14" evidence="4"/>
<dbReference type="InterPro" id="IPR008040">
    <property type="entry name" value="Hydant_A_N"/>
</dbReference>
<accession>V4RKM3</accession>
<dbReference type="AlphaFoldDB" id="V4RKM3"/>
<dbReference type="GO" id="GO:0047423">
    <property type="term" value="F:N-methylhydantoinase (ATP-hydrolyzing) activity"/>
    <property type="evidence" value="ECO:0007669"/>
    <property type="project" value="UniProtKB-EC"/>
</dbReference>
<dbReference type="InterPro" id="IPR043129">
    <property type="entry name" value="ATPase_NBD"/>
</dbReference>
<evidence type="ECO:0000259" key="3">
    <source>
        <dbReference type="Pfam" id="PF19278"/>
    </source>
</evidence>
<dbReference type="PANTHER" id="PTHR11365:SF23">
    <property type="entry name" value="HYPOTHETICAL 5-OXOPROLINASE (EUROFUNG)-RELATED"/>
    <property type="match status" value="1"/>
</dbReference>
<dbReference type="RefSeq" id="WP_023433163.1">
    <property type="nucleotide sequence ID" value="NZ_AWXZ01000038.1"/>
</dbReference>
<dbReference type="STRING" id="631454.N177_3040"/>
<dbReference type="GO" id="GO:0006749">
    <property type="term" value="P:glutathione metabolic process"/>
    <property type="evidence" value="ECO:0007669"/>
    <property type="project" value="TreeGrafter"/>
</dbReference>
<organism evidence="4 5">
    <name type="scientific">Lutibaculum baratangense AMV1</name>
    <dbReference type="NCBI Taxonomy" id="631454"/>
    <lineage>
        <taxon>Bacteria</taxon>
        <taxon>Pseudomonadati</taxon>
        <taxon>Pseudomonadota</taxon>
        <taxon>Alphaproteobacteria</taxon>
        <taxon>Hyphomicrobiales</taxon>
        <taxon>Tepidamorphaceae</taxon>
        <taxon>Lutibaculum</taxon>
    </lineage>
</organism>
<feature type="domain" description="Hydantoinase A/oxoprolinase" evidence="1">
    <location>
        <begin position="204"/>
        <end position="489"/>
    </location>
</feature>
<dbReference type="SUPFAM" id="SSF53067">
    <property type="entry name" value="Actin-like ATPase domain"/>
    <property type="match status" value="1"/>
</dbReference>
<dbReference type="InterPro" id="IPR045079">
    <property type="entry name" value="Oxoprolinase-like"/>
</dbReference>
<dbReference type="InterPro" id="IPR049517">
    <property type="entry name" value="ACX-like_C"/>
</dbReference>
<keyword evidence="5" id="KW-1185">Reference proteome</keyword>
<dbReference type="Proteomes" id="UP000017819">
    <property type="component" value="Unassembled WGS sequence"/>
</dbReference>
<dbReference type="InterPro" id="IPR002821">
    <property type="entry name" value="Hydantoinase_A"/>
</dbReference>
<feature type="domain" description="Acetophenone carboxylase-like C-terminal" evidence="3">
    <location>
        <begin position="503"/>
        <end position="676"/>
    </location>
</feature>
<dbReference type="Pfam" id="PF05378">
    <property type="entry name" value="Hydant_A_N"/>
    <property type="match status" value="1"/>
</dbReference>
<dbReference type="OrthoDB" id="9759608at2"/>
<evidence type="ECO:0000313" key="5">
    <source>
        <dbReference type="Proteomes" id="UP000017819"/>
    </source>
</evidence>
<keyword evidence="4" id="KW-0378">Hydrolase</keyword>
<evidence type="ECO:0000313" key="4">
    <source>
        <dbReference type="EMBL" id="ESR23810.1"/>
    </source>
</evidence>
<dbReference type="Pfam" id="PF01968">
    <property type="entry name" value="Hydantoinase_A"/>
    <property type="match status" value="1"/>
</dbReference>
<name>V4RKM3_9HYPH</name>
<dbReference type="GO" id="GO:0017168">
    <property type="term" value="F:5-oxoprolinase (ATP-hydrolyzing) activity"/>
    <property type="evidence" value="ECO:0007669"/>
    <property type="project" value="TreeGrafter"/>
</dbReference>
<dbReference type="PATRIC" id="fig|631454.5.peg.3004"/>
<dbReference type="eggNOG" id="COG0145">
    <property type="taxonomic scope" value="Bacteria"/>
</dbReference>
<sequence>MGNAWIGIDTGGTFTDLTLANVASGSYWFHKTPTTPDDASRGILQGMRELLEIAEIDPGEIGFVCHGTTLATNAILEGKWARTGMITTAGFRDVIELARQRRPNFFNLDVPKPTPPASRDLREEVTERVAHDGSVIVPLDEEAVREAAARLKARGCTAVAICFLHSYANQAHEARAAEIVREVWPDVYLCTSSGVLAEFREYERFATTSVNASLLPVIDTYLERFERGVNDLGVEREPLIMQSNGGAVSPAAVRAMPVNTFFSGPAGGVIGAAGLGTEAGFPNVVTLDMGGTSTDVALIRDGIPGKKGARDMAGFPVRTRTLDLHTIGAGGGSLAWIDPGGLLKVGPKSAGAMPGPASYGRGGELPTVTDANMVLGRLNQSALLDGRMQVFPEKGLKAIETRLCGPLGLDAVRAAAGVVEIINVNMMGAVRVISVEQGEDPRRFALMPFGGAGPLHACDIARIIGIPHIFVPQRPGILSALGLLHADTRGDFSLTRLATAEASSLAVLQDGIAQLGEKAKAWLRTERLPAQDAVYEWAADMRYVGQNFELAAALPSDRLDEATIDGLVEQFHTAHEQAYGYRMGDRPVEIVNIRLGVGVVRPVPPPDQAKAARGTLDEALIEVRPVWYPDTDFTDTPIYRRTSLPLETSFEGPAVVEQMDATTVIPPDARVLIDRFGNLMIHISIEANPEGQS</sequence>
<dbReference type="PANTHER" id="PTHR11365">
    <property type="entry name" value="5-OXOPROLINASE RELATED"/>
    <property type="match status" value="1"/>
</dbReference>
<dbReference type="EMBL" id="AWXZ01000038">
    <property type="protein sequence ID" value="ESR23810.1"/>
    <property type="molecule type" value="Genomic_DNA"/>
</dbReference>
<comment type="caution">
    <text evidence="4">The sequence shown here is derived from an EMBL/GenBank/DDBJ whole genome shotgun (WGS) entry which is preliminary data.</text>
</comment>